<dbReference type="AlphaFoldDB" id="A0A3B0VU00"/>
<protein>
    <recommendedName>
        <fullName evidence="2">CARDB domain-containing protein</fullName>
    </recommendedName>
</protein>
<organism evidence="3">
    <name type="scientific">hydrothermal vent metagenome</name>
    <dbReference type="NCBI Taxonomy" id="652676"/>
    <lineage>
        <taxon>unclassified sequences</taxon>
        <taxon>metagenomes</taxon>
        <taxon>ecological metagenomes</taxon>
    </lineage>
</organism>
<feature type="domain" description="CARDB" evidence="2">
    <location>
        <begin position="53"/>
        <end position="144"/>
    </location>
</feature>
<proteinExistence type="predicted"/>
<sequence>MTVNQLKKSLFVGAVWLAGLVLVGCGGTAVSTSTPIPATITPTIPATLATQLPDLEIGSYTVTYDDCPWGGSGTVSVSVDNFGVGNAGPFEVSINNGTDQIDGLGSLGEAEAAVSFDAGPIGGIDAEVDSAQQVAESDESNNSYMILFTPPPPCATPEP</sequence>
<dbReference type="EMBL" id="UOEU01000871">
    <property type="protein sequence ID" value="VAW41957.1"/>
    <property type="molecule type" value="Genomic_DNA"/>
</dbReference>
<feature type="compositionally biased region" description="Pro residues" evidence="1">
    <location>
        <begin position="149"/>
        <end position="159"/>
    </location>
</feature>
<dbReference type="InterPro" id="IPR011635">
    <property type="entry name" value="CARDB"/>
</dbReference>
<dbReference type="Gene3D" id="2.60.40.10">
    <property type="entry name" value="Immunoglobulins"/>
    <property type="match status" value="1"/>
</dbReference>
<evidence type="ECO:0000256" key="1">
    <source>
        <dbReference type="SAM" id="MobiDB-lite"/>
    </source>
</evidence>
<dbReference type="InterPro" id="IPR013783">
    <property type="entry name" value="Ig-like_fold"/>
</dbReference>
<dbReference type="Pfam" id="PF07705">
    <property type="entry name" value="CARDB"/>
    <property type="match status" value="1"/>
</dbReference>
<gene>
    <name evidence="3" type="ORF">MNBD_CHLOROFLEXI01-1383</name>
</gene>
<feature type="region of interest" description="Disordered" evidence="1">
    <location>
        <begin position="137"/>
        <end position="159"/>
    </location>
</feature>
<reference evidence="3" key="1">
    <citation type="submission" date="2018-06" db="EMBL/GenBank/DDBJ databases">
        <authorList>
            <person name="Zhirakovskaya E."/>
        </authorList>
    </citation>
    <scope>NUCLEOTIDE SEQUENCE</scope>
</reference>
<evidence type="ECO:0000313" key="3">
    <source>
        <dbReference type="EMBL" id="VAW41957.1"/>
    </source>
</evidence>
<name>A0A3B0VU00_9ZZZZ</name>
<dbReference type="PROSITE" id="PS51257">
    <property type="entry name" value="PROKAR_LIPOPROTEIN"/>
    <property type="match status" value="1"/>
</dbReference>
<accession>A0A3B0VU00</accession>
<evidence type="ECO:0000259" key="2">
    <source>
        <dbReference type="Pfam" id="PF07705"/>
    </source>
</evidence>